<accession>A0A7Y0HA53</accession>
<organism evidence="1 2">
    <name type="scientific">Pseudoalteromonas arctica</name>
    <dbReference type="NCBI Taxonomy" id="394751"/>
    <lineage>
        <taxon>Bacteria</taxon>
        <taxon>Pseudomonadati</taxon>
        <taxon>Pseudomonadota</taxon>
        <taxon>Gammaproteobacteria</taxon>
        <taxon>Alteromonadales</taxon>
        <taxon>Pseudoalteromonadaceae</taxon>
        <taxon>Pseudoalteromonas</taxon>
    </lineage>
</organism>
<dbReference type="AlphaFoldDB" id="A0A7Y0HA53"/>
<sequence length="99" mass="10948">MSASLLSQLAPDLSVINQYLAEGDIESAQSKLLSIDRTLKALFASPENLSENDVLFLSDFSIKLNTTVLEISLKKQQAAKELGVHINTQKKINVYKNIK</sequence>
<evidence type="ECO:0000313" key="1">
    <source>
        <dbReference type="EMBL" id="NMM40145.1"/>
    </source>
</evidence>
<proteinExistence type="predicted"/>
<keyword evidence="2" id="KW-1185">Reference proteome</keyword>
<dbReference type="RefSeq" id="WP_169019230.1">
    <property type="nucleotide sequence ID" value="NZ_JABBMT010000005.1"/>
</dbReference>
<dbReference type="Proteomes" id="UP000570493">
    <property type="component" value="Unassembled WGS sequence"/>
</dbReference>
<protein>
    <submittedName>
        <fullName evidence="1">Uncharacterized protein</fullName>
    </submittedName>
</protein>
<gene>
    <name evidence="1" type="ORF">HHO47_04610</name>
</gene>
<reference evidence="1" key="1">
    <citation type="submission" date="2020-04" db="EMBL/GenBank/DDBJ databases">
        <title>Genome Sequencing for Pseudoaltermonas arctica.</title>
        <authorList>
            <person name="Elkins N.S."/>
        </authorList>
    </citation>
    <scope>NUCLEOTIDE SEQUENCE [LARGE SCALE GENOMIC DNA]</scope>
    <source>
        <strain evidence="1">NEC-BIFX-2020_0012</strain>
    </source>
</reference>
<comment type="caution">
    <text evidence="1">The sequence shown here is derived from an EMBL/GenBank/DDBJ whole genome shotgun (WGS) entry which is preliminary data.</text>
</comment>
<dbReference type="EMBL" id="JABBMT010000005">
    <property type="protein sequence ID" value="NMM40145.1"/>
    <property type="molecule type" value="Genomic_DNA"/>
</dbReference>
<evidence type="ECO:0000313" key="2">
    <source>
        <dbReference type="Proteomes" id="UP000570493"/>
    </source>
</evidence>
<name>A0A7Y0HA53_9GAMM</name>